<evidence type="ECO:0000259" key="1">
    <source>
        <dbReference type="Pfam" id="PF14393"/>
    </source>
</evidence>
<dbReference type="PATRIC" id="fig|1357399.3.peg.723"/>
<dbReference type="Proteomes" id="UP000018688">
    <property type="component" value="Unassembled WGS sequence"/>
</dbReference>
<dbReference type="RefSeq" id="WP_023929613.1">
    <property type="nucleotide sequence ID" value="NZ_KI669458.1"/>
</dbReference>
<gene>
    <name evidence="2" type="ORF">HMPREF2087_00688</name>
</gene>
<proteinExistence type="predicted"/>
<dbReference type="InterPro" id="IPR025536">
    <property type="entry name" value="DUF4422"/>
</dbReference>
<dbReference type="STRING" id="1357399.HMPREF2087_00688"/>
<evidence type="ECO:0000313" key="3">
    <source>
        <dbReference type="Proteomes" id="UP000018688"/>
    </source>
</evidence>
<name>V8CKZ1_9HELI</name>
<dbReference type="OrthoDB" id="5672604at2"/>
<sequence length="368" mass="42231">MPEPSPSPHATILVCYHKFSKPIIASEILRPIIVGAANMGEEAKILQEKLESKLPRKLRLGGGQQIALDSSGDSMDCRALPCKARNDSSFSHCERSEAIHDSSPKAQSPVLRDDSGENISRLNPHFCELTAMYWAWKNVDSSYYGLFHYRRVLDLSERALKASPQPIPITLKATQYNANDLGLSTPRIQELLAHYDIILPQAYVDHKDNLDFSDMNVYDIYAKYHYASDLDAAIDIILERYPQMRAALESALFTKPPKWHIANVFVMRKDLYNEYCQWLFDILFSLQNKLDISSYNPYQARIYGFISERLLNVWLAYKKQTSSPKILEAPLVLLHSEKPLIGWDTNSLYKRFYFFGLRLYKAPIKPKS</sequence>
<keyword evidence="3" id="KW-1185">Reference proteome</keyword>
<evidence type="ECO:0000313" key="2">
    <source>
        <dbReference type="EMBL" id="ETD27767.1"/>
    </source>
</evidence>
<dbReference type="eggNOG" id="COG1442">
    <property type="taxonomic scope" value="Bacteria"/>
</dbReference>
<protein>
    <recommendedName>
        <fullName evidence="1">DUF4422 domain-containing protein</fullName>
    </recommendedName>
</protein>
<feature type="domain" description="DUF4422" evidence="1">
    <location>
        <begin position="103"/>
        <end position="318"/>
    </location>
</feature>
<dbReference type="EMBL" id="AZJJ01000001">
    <property type="protein sequence ID" value="ETD27767.1"/>
    <property type="molecule type" value="Genomic_DNA"/>
</dbReference>
<dbReference type="HOGENOM" id="CLU_065769_0_0_7"/>
<comment type="caution">
    <text evidence="2">The sequence shown here is derived from an EMBL/GenBank/DDBJ whole genome shotgun (WGS) entry which is preliminary data.</text>
</comment>
<dbReference type="AlphaFoldDB" id="V8CKZ1"/>
<dbReference type="Pfam" id="PF14393">
    <property type="entry name" value="DUF4422"/>
    <property type="match status" value="1"/>
</dbReference>
<accession>V8CKZ1</accession>
<organism evidence="2 3">
    <name type="scientific">Helicobacter canis NCTC 12740</name>
    <dbReference type="NCBI Taxonomy" id="1357399"/>
    <lineage>
        <taxon>Bacteria</taxon>
        <taxon>Pseudomonadati</taxon>
        <taxon>Campylobacterota</taxon>
        <taxon>Epsilonproteobacteria</taxon>
        <taxon>Campylobacterales</taxon>
        <taxon>Helicobacteraceae</taxon>
        <taxon>Helicobacter</taxon>
    </lineage>
</organism>
<reference evidence="2 3" key="1">
    <citation type="submission" date="2013-10" db="EMBL/GenBank/DDBJ databases">
        <title>The Genome Sequence of Helicobacter canis NCTC 12740.</title>
        <authorList>
            <consortium name="The Broad Institute Genomics Platform"/>
            <person name="Earl A."/>
            <person name="Fox J.G."/>
            <person name="Shen Z."/>
            <person name="Young S.K."/>
            <person name="Zeng Q."/>
            <person name="Gargeya S."/>
            <person name="Fitzgerald M."/>
            <person name="Abouelleil A."/>
            <person name="Alvarado L."/>
            <person name="Chapman S.B."/>
            <person name="Gainer-Dewar J."/>
            <person name="Goldberg J."/>
            <person name="Griggs A."/>
            <person name="Gujja S."/>
            <person name="Hansen M."/>
            <person name="Howarth C."/>
            <person name="Imamovic A."/>
            <person name="Ireland A."/>
            <person name="Larimer J."/>
            <person name="McCowan C."/>
            <person name="Murphy C."/>
            <person name="Pearson M."/>
            <person name="Poon T.W."/>
            <person name="Priest M."/>
            <person name="Roberts A."/>
            <person name="Saif S."/>
            <person name="Shea T."/>
            <person name="Sykes S."/>
            <person name="Wortman J."/>
            <person name="Nusbaum C."/>
            <person name="Birren B."/>
        </authorList>
    </citation>
    <scope>NUCLEOTIDE SEQUENCE [LARGE SCALE GENOMIC DNA]</scope>
    <source>
        <strain evidence="2 3">NCTC 12740</strain>
    </source>
</reference>